<evidence type="ECO:0000256" key="1">
    <source>
        <dbReference type="ARBA" id="ARBA00004123"/>
    </source>
</evidence>
<feature type="domain" description="C2H2-type" evidence="11">
    <location>
        <begin position="186"/>
        <end position="213"/>
    </location>
</feature>
<evidence type="ECO:0000256" key="3">
    <source>
        <dbReference type="ARBA" id="ARBA00022737"/>
    </source>
</evidence>
<feature type="domain" description="C2H2-type" evidence="11">
    <location>
        <begin position="282"/>
        <end position="305"/>
    </location>
</feature>
<evidence type="ECO:0000256" key="7">
    <source>
        <dbReference type="ARBA" id="ARBA00023163"/>
    </source>
</evidence>
<keyword evidence="13" id="KW-1185">Reference proteome</keyword>
<keyword evidence="8" id="KW-0539">Nucleus</keyword>
<feature type="region of interest" description="Disordered" evidence="10">
    <location>
        <begin position="1"/>
        <end position="35"/>
    </location>
</feature>
<evidence type="ECO:0000256" key="6">
    <source>
        <dbReference type="ARBA" id="ARBA00023015"/>
    </source>
</evidence>
<reference evidence="12 13" key="1">
    <citation type="submission" date="2024-02" db="EMBL/GenBank/DDBJ databases">
        <authorList>
            <person name="Daric V."/>
            <person name="Darras S."/>
        </authorList>
    </citation>
    <scope>NUCLEOTIDE SEQUENCE [LARGE SCALE GENOMIC DNA]</scope>
</reference>
<feature type="region of interest" description="Disordered" evidence="10">
    <location>
        <begin position="52"/>
        <end position="71"/>
    </location>
</feature>
<dbReference type="SUPFAM" id="SSF57667">
    <property type="entry name" value="beta-beta-alpha zinc fingers"/>
    <property type="match status" value="1"/>
</dbReference>
<comment type="caution">
    <text evidence="12">The sequence shown here is derived from an EMBL/GenBank/DDBJ whole genome shotgun (WGS) entry which is preliminary data.</text>
</comment>
<comment type="subcellular location">
    <subcellularLocation>
        <location evidence="1">Nucleus</location>
    </subcellularLocation>
</comment>
<keyword evidence="6" id="KW-0805">Transcription regulation</keyword>
<evidence type="ECO:0000256" key="5">
    <source>
        <dbReference type="ARBA" id="ARBA00022833"/>
    </source>
</evidence>
<dbReference type="PANTHER" id="PTHR15065">
    <property type="entry name" value="INSULINOMA-ASSOCIATED 1"/>
    <property type="match status" value="1"/>
</dbReference>
<evidence type="ECO:0000313" key="12">
    <source>
        <dbReference type="EMBL" id="CAK8694629.1"/>
    </source>
</evidence>
<dbReference type="SMART" id="SM00355">
    <property type="entry name" value="ZnF_C2H2"/>
    <property type="match status" value="2"/>
</dbReference>
<evidence type="ECO:0000256" key="4">
    <source>
        <dbReference type="ARBA" id="ARBA00022771"/>
    </source>
</evidence>
<name>A0ABP0GSB6_CLALP</name>
<gene>
    <name evidence="12" type="ORF">CVLEPA_LOCUS27984</name>
</gene>
<keyword evidence="3" id="KW-0677">Repeat</keyword>
<evidence type="ECO:0000256" key="10">
    <source>
        <dbReference type="SAM" id="MobiDB-lite"/>
    </source>
</evidence>
<keyword evidence="4 9" id="KW-0863">Zinc-finger</keyword>
<feature type="compositionally biased region" description="Basic and acidic residues" evidence="10">
    <location>
        <begin position="205"/>
        <end position="228"/>
    </location>
</feature>
<keyword evidence="7" id="KW-0804">Transcription</keyword>
<dbReference type="InterPro" id="IPR042972">
    <property type="entry name" value="INSM1/2"/>
</dbReference>
<feature type="region of interest" description="Disordered" evidence="10">
    <location>
        <begin position="205"/>
        <end position="241"/>
    </location>
</feature>
<evidence type="ECO:0000256" key="2">
    <source>
        <dbReference type="ARBA" id="ARBA00022723"/>
    </source>
</evidence>
<evidence type="ECO:0000259" key="11">
    <source>
        <dbReference type="PROSITE" id="PS50157"/>
    </source>
</evidence>
<evidence type="ECO:0000313" key="13">
    <source>
        <dbReference type="Proteomes" id="UP001642483"/>
    </source>
</evidence>
<dbReference type="InterPro" id="IPR013087">
    <property type="entry name" value="Znf_C2H2_type"/>
</dbReference>
<dbReference type="Proteomes" id="UP001642483">
    <property type="component" value="Unassembled WGS sequence"/>
</dbReference>
<sequence>MMKSFDSAESPESGYRSSSPQIPPPKTFQEPSVDERAFRSVHRNETFNLTSSDFEIRKSTQNTDNDSAVNKNRATGKRNFAVSDCPVHRLTSIPAKLMEFKSRNNGKHLPCKDYEASPVSGLRILSDAEFQQGKVMNDENKTASTSNVELKPTSSGRFLCHLCLKSYDDALSLAQHKCPRIENLRYPCEECGKIFGCPANRASHERWHKPKEMDAKSSAENKGKRDNNSESTEVPHAPFVKTQYPKVVNDVTRFPTPVKTIKLNKEEKDKISTSDPYVKAIYPCPSCKRRFRRESNRRKHAHVKHGIVHLPKMAEKKMDTWRDSMDDSSSTGSSSPDIRILSPFQLSHKSNESKPASSIATPVQAAEVLNKQRLNKEEELAMDLSPSDRWRSERYDEGPSFLPLPKVVNAKETIYSDEPLDLSKKSTLLPHNVARLVNNDNEDHTQHPAQPKLPPSSLEVNCRTINYGKFPAYSPELFLPLPARFYANPSGLVAFSPMPSLVSLFVPYRQQFGSSVAQSSPFVYRM</sequence>
<organism evidence="12 13">
    <name type="scientific">Clavelina lepadiformis</name>
    <name type="common">Light-bulb sea squirt</name>
    <name type="synonym">Ascidia lepadiformis</name>
    <dbReference type="NCBI Taxonomy" id="159417"/>
    <lineage>
        <taxon>Eukaryota</taxon>
        <taxon>Metazoa</taxon>
        <taxon>Chordata</taxon>
        <taxon>Tunicata</taxon>
        <taxon>Ascidiacea</taxon>
        <taxon>Aplousobranchia</taxon>
        <taxon>Clavelinidae</taxon>
        <taxon>Clavelina</taxon>
    </lineage>
</organism>
<evidence type="ECO:0000256" key="8">
    <source>
        <dbReference type="ARBA" id="ARBA00023242"/>
    </source>
</evidence>
<dbReference type="PANTHER" id="PTHR15065:SF4">
    <property type="entry name" value="LD18634P"/>
    <property type="match status" value="1"/>
</dbReference>
<keyword evidence="2" id="KW-0479">Metal-binding</keyword>
<accession>A0ABP0GSB6</accession>
<dbReference type="PROSITE" id="PS50157">
    <property type="entry name" value="ZINC_FINGER_C2H2_2"/>
    <property type="match status" value="2"/>
</dbReference>
<evidence type="ECO:0000256" key="9">
    <source>
        <dbReference type="PROSITE-ProRule" id="PRU00042"/>
    </source>
</evidence>
<proteinExistence type="predicted"/>
<protein>
    <recommendedName>
        <fullName evidence="11">C2H2-type domain-containing protein</fullName>
    </recommendedName>
</protein>
<keyword evidence="5" id="KW-0862">Zinc</keyword>
<dbReference type="Gene3D" id="3.30.160.60">
    <property type="entry name" value="Classic Zinc Finger"/>
    <property type="match status" value="1"/>
</dbReference>
<dbReference type="EMBL" id="CAWYQH010000141">
    <property type="protein sequence ID" value="CAK8694629.1"/>
    <property type="molecule type" value="Genomic_DNA"/>
</dbReference>
<dbReference type="InterPro" id="IPR036236">
    <property type="entry name" value="Znf_C2H2_sf"/>
</dbReference>
<dbReference type="PROSITE" id="PS00028">
    <property type="entry name" value="ZINC_FINGER_C2H2_1"/>
    <property type="match status" value="2"/>
</dbReference>